<evidence type="ECO:0008006" key="2">
    <source>
        <dbReference type="Google" id="ProtNLM"/>
    </source>
</evidence>
<accession>A0A831W851</accession>
<dbReference type="SUPFAM" id="SSF53448">
    <property type="entry name" value="Nucleotide-diphospho-sugar transferases"/>
    <property type="match status" value="1"/>
</dbReference>
<dbReference type="Proteomes" id="UP000886251">
    <property type="component" value="Unassembled WGS sequence"/>
</dbReference>
<reference evidence="1" key="1">
    <citation type="journal article" date="2020" name="mSystems">
        <title>Genome- and Community-Level Interaction Insights into Carbon Utilization and Element Cycling Functions of Hydrothermarchaeota in Hydrothermal Sediment.</title>
        <authorList>
            <person name="Zhou Z."/>
            <person name="Liu Y."/>
            <person name="Xu W."/>
            <person name="Pan J."/>
            <person name="Luo Z.H."/>
            <person name="Li M."/>
        </authorList>
    </citation>
    <scope>NUCLEOTIDE SEQUENCE [LARGE SCALE GENOMIC DNA]</scope>
    <source>
        <strain evidence="1">HyVt-443</strain>
    </source>
</reference>
<dbReference type="InterPro" id="IPR029044">
    <property type="entry name" value="Nucleotide-diphossugar_trans"/>
</dbReference>
<dbReference type="EMBL" id="DRKP01000156">
    <property type="protein sequence ID" value="HEB97236.1"/>
    <property type="molecule type" value="Genomic_DNA"/>
</dbReference>
<sequence length="245" mass="28257">MKNFLCMKWGDLYGPEYVNNLYASIARNVTPPFRLTCLTDDPAGIRDEVACFDCPTVDAPPPYDNTGWRKLVVWDEQVADLEGDVLFLDLDVVIVGDLDPFFEFGEGFCVARNWTQMKAKVGNTSVFRFTVGQATHLYRNFMADAQPILDRYDNEQIYVSREIERMTFWPDAWCKSFKVHCIPPMPLRWFMEPRIPEGARVIAFTGTPNPPDAARGEWPLKPGAPAYKKIYKHVRPTSWIAEYWK</sequence>
<name>A0A831W851_9GAMM</name>
<gene>
    <name evidence="1" type="ORF">ENI96_12515</name>
</gene>
<proteinExistence type="predicted"/>
<comment type="caution">
    <text evidence="1">The sequence shown here is derived from an EMBL/GenBank/DDBJ whole genome shotgun (WGS) entry which is preliminary data.</text>
</comment>
<protein>
    <recommendedName>
        <fullName evidence="2">Glycosyltransferase</fullName>
    </recommendedName>
</protein>
<dbReference type="AlphaFoldDB" id="A0A831W851"/>
<organism evidence="1">
    <name type="scientific">Sedimenticola thiotaurini</name>
    <dbReference type="NCBI Taxonomy" id="1543721"/>
    <lineage>
        <taxon>Bacteria</taxon>
        <taxon>Pseudomonadati</taxon>
        <taxon>Pseudomonadota</taxon>
        <taxon>Gammaproteobacteria</taxon>
        <taxon>Chromatiales</taxon>
        <taxon>Sedimenticolaceae</taxon>
        <taxon>Sedimenticola</taxon>
    </lineage>
</organism>
<evidence type="ECO:0000313" key="1">
    <source>
        <dbReference type="EMBL" id="HEB97236.1"/>
    </source>
</evidence>